<organism evidence="1 2">
    <name type="scientific">Clostridium felsineum</name>
    <dbReference type="NCBI Taxonomy" id="36839"/>
    <lineage>
        <taxon>Bacteria</taxon>
        <taxon>Bacillati</taxon>
        <taxon>Bacillota</taxon>
        <taxon>Clostridia</taxon>
        <taxon>Eubacteriales</taxon>
        <taxon>Clostridiaceae</taxon>
        <taxon>Clostridium</taxon>
    </lineage>
</organism>
<dbReference type="EMBL" id="CP096983">
    <property type="protein sequence ID" value="URZ11822.1"/>
    <property type="molecule type" value="Genomic_DNA"/>
</dbReference>
<dbReference type="AlphaFoldDB" id="A0A1S8L4A9"/>
<name>A0A1S8L4A9_9CLOT</name>
<proteinExistence type="predicted"/>
<protein>
    <submittedName>
        <fullName evidence="1">Uncharacterized protein</fullName>
    </submittedName>
</protein>
<dbReference type="KEGG" id="crw:CROST_025390"/>
<evidence type="ECO:0000313" key="2">
    <source>
        <dbReference type="Proteomes" id="UP000190951"/>
    </source>
</evidence>
<keyword evidence="2" id="KW-1185">Reference proteome</keyword>
<reference evidence="1 2" key="1">
    <citation type="submission" date="2022-04" db="EMBL/GenBank/DDBJ databases">
        <title>Genome sequence of C. roseum typestrain.</title>
        <authorList>
            <person name="Poehlein A."/>
            <person name="Schoch T."/>
            <person name="Duerre P."/>
            <person name="Daniel R."/>
        </authorList>
    </citation>
    <scope>NUCLEOTIDE SEQUENCE [LARGE SCALE GENOMIC DNA]</scope>
    <source>
        <strain evidence="1 2">DSM 7320</strain>
    </source>
</reference>
<dbReference type="RefSeq" id="WP_176091569.1">
    <property type="nucleotide sequence ID" value="NZ_CP096983.1"/>
</dbReference>
<dbReference type="STRING" id="84029.CROST_24460"/>
<dbReference type="Proteomes" id="UP000190951">
    <property type="component" value="Chromosome"/>
</dbReference>
<accession>A0A1S8L4A9</accession>
<evidence type="ECO:0000313" key="1">
    <source>
        <dbReference type="EMBL" id="URZ11822.1"/>
    </source>
</evidence>
<gene>
    <name evidence="1" type="ORF">CROST_025390</name>
</gene>
<sequence>MERILTKIFTKELDENLTLDVYTNLKGNKFYKRLTNGIDATEVTTEIQKEEADKYL</sequence>